<accession>A0AA35QGA7</accession>
<gene>
    <name evidence="1" type="ORF">CCHLO57077_00019245</name>
</gene>
<sequence length="167" mass="18944">MASTSDDDQAPEASQFSSFEEATRFFQENGFLYQTIPEIGKLFTSLGPEAKTRDGFNKYFKDIVFHHQHLKQFLEPYTQNLPAYAISLGADPTHYFTLTVDQEIHQGHGQPIAVYIWREGTKLECAQGSPSGKFITQQWGNRMFLIPYPQIKGQFKEIPAIMEGGGM</sequence>
<protein>
    <submittedName>
        <fullName evidence="1">Uncharacterized protein</fullName>
    </submittedName>
</protein>
<proteinExistence type="predicted"/>
<reference evidence="1" key="1">
    <citation type="submission" date="2023-01" db="EMBL/GenBank/DDBJ databases">
        <authorList>
            <person name="Piombo E."/>
        </authorList>
    </citation>
    <scope>NUCLEOTIDE SEQUENCE</scope>
</reference>
<dbReference type="Proteomes" id="UP001160390">
    <property type="component" value="Unassembled WGS sequence"/>
</dbReference>
<evidence type="ECO:0000313" key="1">
    <source>
        <dbReference type="EMBL" id="CAI6101436.1"/>
    </source>
</evidence>
<keyword evidence="2" id="KW-1185">Reference proteome</keyword>
<dbReference type="EMBL" id="CABFNP030001365">
    <property type="protein sequence ID" value="CAI6101436.1"/>
    <property type="molecule type" value="Genomic_DNA"/>
</dbReference>
<comment type="caution">
    <text evidence="1">The sequence shown here is derived from an EMBL/GenBank/DDBJ whole genome shotgun (WGS) entry which is preliminary data.</text>
</comment>
<dbReference type="AlphaFoldDB" id="A0AA35QGA7"/>
<organism evidence="1 2">
    <name type="scientific">Clonostachys chloroleuca</name>
    <dbReference type="NCBI Taxonomy" id="1926264"/>
    <lineage>
        <taxon>Eukaryota</taxon>
        <taxon>Fungi</taxon>
        <taxon>Dikarya</taxon>
        <taxon>Ascomycota</taxon>
        <taxon>Pezizomycotina</taxon>
        <taxon>Sordariomycetes</taxon>
        <taxon>Hypocreomycetidae</taxon>
        <taxon>Hypocreales</taxon>
        <taxon>Bionectriaceae</taxon>
        <taxon>Clonostachys</taxon>
    </lineage>
</organism>
<name>A0AA35QGA7_9HYPO</name>
<evidence type="ECO:0000313" key="2">
    <source>
        <dbReference type="Proteomes" id="UP001160390"/>
    </source>
</evidence>